<dbReference type="GO" id="GO:0005886">
    <property type="term" value="C:plasma membrane"/>
    <property type="evidence" value="ECO:0007669"/>
    <property type="project" value="UniProtKB-SubCell"/>
</dbReference>
<proteinExistence type="inferred from homology"/>
<keyword evidence="2 3" id="KW-0449">Lipoprotein</keyword>
<dbReference type="InterPro" id="IPR010131">
    <property type="entry name" value="MdtP/NodT-like"/>
</dbReference>
<dbReference type="RefSeq" id="WP_074223872.1">
    <property type="nucleotide sequence ID" value="NZ_FSRC01000001.1"/>
</dbReference>
<dbReference type="GO" id="GO:0015562">
    <property type="term" value="F:efflux transmembrane transporter activity"/>
    <property type="evidence" value="ECO:0007669"/>
    <property type="project" value="InterPro"/>
</dbReference>
<protein>
    <submittedName>
        <fullName evidence="3">Efflux transporter, outer membrane factor (OMF) lipoprotein, NodT family</fullName>
    </submittedName>
</protein>
<dbReference type="Gene3D" id="1.20.1600.10">
    <property type="entry name" value="Outer membrane efflux proteins (OEP)"/>
    <property type="match status" value="1"/>
</dbReference>
<dbReference type="PANTHER" id="PTHR30203:SF30">
    <property type="entry name" value="OUTER MEMBRANE PROTEIN-RELATED"/>
    <property type="match status" value="1"/>
</dbReference>
<dbReference type="NCBIfam" id="TIGR01845">
    <property type="entry name" value="outer_NodT"/>
    <property type="match status" value="1"/>
</dbReference>
<organism evidence="3 4">
    <name type="scientific">Algoriphagus halophilus</name>
    <dbReference type="NCBI Taxonomy" id="226505"/>
    <lineage>
        <taxon>Bacteria</taxon>
        <taxon>Pseudomonadati</taxon>
        <taxon>Bacteroidota</taxon>
        <taxon>Cytophagia</taxon>
        <taxon>Cytophagales</taxon>
        <taxon>Cyclobacteriaceae</taxon>
        <taxon>Algoriphagus</taxon>
    </lineage>
</organism>
<dbReference type="Pfam" id="PF02321">
    <property type="entry name" value="OEP"/>
    <property type="match status" value="2"/>
</dbReference>
<sequence>MNRFKYSIVTAALVLGWGCKSSYEIPEKKAVPVEFETTSDSTKNLSDQSWDQFFEDARLKELIRLALRNNYDLLKTLEKIRIANAQMKMGKLGMLPQVNGMFGASQTKFGKYTMDGVGNYDTNFSENITEDEKIPDPYKDFGIGAQFSWELDIWGKFSNRKKASISRWLATQQAANLVKTQLVAQVAKLYYQLVGLDEEIIILNKNISYQEIAFGLSKDLKESGKETQLAVDQFEALLLHSKSLLIEKERELKATELALKGLVGSYEVSLQRTTLSQVNFMPEILQIGVPAQLLQRRPDILQAENELEAAHADVGVARAAFFPSVRLFGSAGFNAFDFSKFFFTPGSAVYEMGAGLVAPIFNRGQIKASFEQAKASQQIAWLDYEQTVLNAYLEVIQVVNEYATLDEQLDLKTDEVLVLRRSISNANTMFSVGYANYLDVINSQNRALEAELNYVGLKKQQLASIVSLYKSLGGAATDLDVGE</sequence>
<keyword evidence="4" id="KW-1185">Reference proteome</keyword>
<keyword evidence="2" id="KW-0472">Membrane</keyword>
<keyword evidence="2" id="KW-1134">Transmembrane beta strand</keyword>
<reference evidence="4" key="1">
    <citation type="submission" date="2016-11" db="EMBL/GenBank/DDBJ databases">
        <authorList>
            <person name="Varghese N."/>
            <person name="Submissions S."/>
        </authorList>
    </citation>
    <scope>NUCLEOTIDE SEQUENCE [LARGE SCALE GENOMIC DNA]</scope>
    <source>
        <strain evidence="4">DSM 15292</strain>
    </source>
</reference>
<evidence type="ECO:0000313" key="3">
    <source>
        <dbReference type="EMBL" id="SIN72315.1"/>
    </source>
</evidence>
<keyword evidence="2" id="KW-0812">Transmembrane</keyword>
<dbReference type="EMBL" id="FSRC01000001">
    <property type="protein sequence ID" value="SIN72315.1"/>
    <property type="molecule type" value="Genomic_DNA"/>
</dbReference>
<evidence type="ECO:0000256" key="2">
    <source>
        <dbReference type="RuleBase" id="RU362097"/>
    </source>
</evidence>
<dbReference type="STRING" id="226505.SAMN05444394_1190"/>
<dbReference type="PANTHER" id="PTHR30203">
    <property type="entry name" value="OUTER MEMBRANE CATION EFFLUX PROTEIN"/>
    <property type="match status" value="1"/>
</dbReference>
<dbReference type="SUPFAM" id="SSF56954">
    <property type="entry name" value="Outer membrane efflux proteins (OEP)"/>
    <property type="match status" value="1"/>
</dbReference>
<name>A0A1N6DNG0_9BACT</name>
<accession>A0A1N6DNG0</accession>
<comment type="subcellular location">
    <subcellularLocation>
        <location evidence="2">Cell membrane</location>
        <topology evidence="2">Lipid-anchor</topology>
    </subcellularLocation>
</comment>
<dbReference type="InterPro" id="IPR003423">
    <property type="entry name" value="OMP_efflux"/>
</dbReference>
<dbReference type="AlphaFoldDB" id="A0A1N6DNG0"/>
<evidence type="ECO:0000313" key="4">
    <source>
        <dbReference type="Proteomes" id="UP000185221"/>
    </source>
</evidence>
<evidence type="ECO:0000256" key="1">
    <source>
        <dbReference type="ARBA" id="ARBA00007613"/>
    </source>
</evidence>
<gene>
    <name evidence="3" type="ORF">SAMN05444394_1190</name>
</gene>
<comment type="similarity">
    <text evidence="1 2">Belongs to the outer membrane factor (OMF) (TC 1.B.17) family.</text>
</comment>
<dbReference type="OrthoDB" id="9770517at2"/>
<dbReference type="Proteomes" id="UP000185221">
    <property type="component" value="Unassembled WGS sequence"/>
</dbReference>
<keyword evidence="2" id="KW-0564">Palmitate</keyword>
<dbReference type="Gene3D" id="2.20.200.10">
    <property type="entry name" value="Outer membrane efflux proteins (OEP)"/>
    <property type="match status" value="1"/>
</dbReference>